<dbReference type="EMBL" id="X55026">
    <property type="protein sequence ID" value="CAA38842.1"/>
    <property type="molecule type" value="Genomic_DNA"/>
</dbReference>
<dbReference type="InParanoid" id="Q02698"/>
<feature type="non-terminal residue" evidence="1">
    <location>
        <position position="1"/>
    </location>
</feature>
<proteinExistence type="predicted"/>
<dbReference type="Proteomes" id="UP000001197">
    <property type="component" value="Mitochondrion"/>
</dbReference>
<geneLocation type="mitochondrion" evidence="1"/>
<accession>Q02698</accession>
<protein>
    <submittedName>
        <fullName evidence="1">Complete mitochondrial genome</fullName>
    </submittedName>
</protein>
<keyword evidence="2" id="KW-1185">Reference proteome</keyword>
<sequence>CCHSNLGDGFPLVIKPASFSFCSIICLGASSLISLPFLSMNPDELEVKDWCFLCQLLNITVSKNKTFLALVILDRVLGTSSKLELARELAPPIFNLSLKNISIFSNRMLQSSLDPLTPITQTLAYLTYTNFLKLGSSVL</sequence>
<evidence type="ECO:0000313" key="1">
    <source>
        <dbReference type="EMBL" id="CAA38842.1"/>
    </source>
</evidence>
<keyword evidence="1" id="KW-0496">Mitochondrion</keyword>
<organism evidence="1 2">
    <name type="scientific">Podospora anserina (strain S / ATCC MYA-4624 / DSM 980 / FGSC 10383)</name>
    <name type="common">Pleurage anserina</name>
    <dbReference type="NCBI Taxonomy" id="515849"/>
    <lineage>
        <taxon>Eukaryota</taxon>
        <taxon>Fungi</taxon>
        <taxon>Dikarya</taxon>
        <taxon>Ascomycota</taxon>
        <taxon>Pezizomycotina</taxon>
        <taxon>Sordariomycetes</taxon>
        <taxon>Sordariomycetidae</taxon>
        <taxon>Sordariales</taxon>
        <taxon>Podosporaceae</taxon>
        <taxon>Podospora</taxon>
        <taxon>Podospora anserina</taxon>
    </lineage>
</organism>
<reference evidence="1 2" key="1">
    <citation type="journal article" date="1990" name="Curr. Genet.">
        <title>The complete DNA sequence of the mitochondrial genome of Podospora anserina.</title>
        <authorList>
            <person name="Cummings D.J."/>
            <person name="McNally K.L."/>
            <person name="Domenico J.M."/>
            <person name="Matsuura E.T."/>
        </authorList>
    </citation>
    <scope>NUCLEOTIDE SEQUENCE [LARGE SCALE GENOMIC DNA]</scope>
    <source>
        <strain evidence="2">s</strain>
    </source>
</reference>
<evidence type="ECO:0000313" key="2">
    <source>
        <dbReference type="Proteomes" id="UP000001197"/>
    </source>
</evidence>
<dbReference type="AlphaFoldDB" id="Q02698"/>
<name>Q02698_PODAN</name>